<feature type="transmembrane region" description="Helical" evidence="6">
    <location>
        <begin position="105"/>
        <end position="128"/>
    </location>
</feature>
<dbReference type="InterPro" id="IPR011701">
    <property type="entry name" value="MFS"/>
</dbReference>
<keyword evidence="4 6" id="KW-1133">Transmembrane helix</keyword>
<dbReference type="SUPFAM" id="SSF103473">
    <property type="entry name" value="MFS general substrate transporter"/>
    <property type="match status" value="1"/>
</dbReference>
<evidence type="ECO:0000256" key="1">
    <source>
        <dbReference type="ARBA" id="ARBA00004651"/>
    </source>
</evidence>
<sequence length="404" mass="44250">MMLRDASNITSTHRRILMATTLGWIFDFYDFVLFTYLMIPMSKQLHFTTGQTAEAIALSLMFTGLGGIFFGFVSDKIGRKPTLIITITLYSIGGILMMFTHTYGWMIFARAVTGFGVGGEWGVGQSLLAETVPAKLRGRFGAVMHSGLSVGIILAYIVGAFVAPHIGWRFTFGTAFIALLIVLPVLFSIPESDVWQNRGTGKIARVPLRLVFEGKTPWFALAALILMTLEFTGYWLLTTWFPTYLQTQRHMTIGHSALWLILLNIGGFLGYTSTGFIADRYGRRKVLAVYKIIEAAAVIPITLFWTGNTAVLLICMFFIGFGGGGTAVVGPIFNEVFPGPVRSTLSNSVFNIGRGLTFFMPLVVAALAATVGFGTLLSTASIFFVVMAILVWAFPETRGKVLTD</sequence>
<feature type="transmembrane region" description="Helical" evidence="6">
    <location>
        <begin position="311"/>
        <end position="337"/>
    </location>
</feature>
<comment type="caution">
    <text evidence="8">The sequence shown here is derived from an EMBL/GenBank/DDBJ whole genome shotgun (WGS) entry which is preliminary data.</text>
</comment>
<feature type="transmembrane region" description="Helical" evidence="6">
    <location>
        <begin position="257"/>
        <end position="278"/>
    </location>
</feature>
<keyword evidence="3 6" id="KW-0812">Transmembrane</keyword>
<feature type="transmembrane region" description="Helical" evidence="6">
    <location>
        <begin position="55"/>
        <end position="74"/>
    </location>
</feature>
<proteinExistence type="predicted"/>
<dbReference type="InterPro" id="IPR020846">
    <property type="entry name" value="MFS_dom"/>
</dbReference>
<feature type="transmembrane region" description="Helical" evidence="6">
    <location>
        <begin position="168"/>
        <end position="189"/>
    </location>
</feature>
<evidence type="ECO:0000256" key="2">
    <source>
        <dbReference type="ARBA" id="ARBA00022448"/>
    </source>
</evidence>
<feature type="transmembrane region" description="Helical" evidence="6">
    <location>
        <begin position="218"/>
        <end position="237"/>
    </location>
</feature>
<dbReference type="AlphaFoldDB" id="A0A0P9CMY5"/>
<feature type="transmembrane region" description="Helical" evidence="6">
    <location>
        <begin position="140"/>
        <end position="162"/>
    </location>
</feature>
<name>A0A0P9CMY5_9BACL</name>
<dbReference type="Gene3D" id="1.20.1250.20">
    <property type="entry name" value="MFS general substrate transporter like domains"/>
    <property type="match status" value="2"/>
</dbReference>
<feature type="transmembrane region" description="Helical" evidence="6">
    <location>
        <begin position="349"/>
        <end position="369"/>
    </location>
</feature>
<evidence type="ECO:0000256" key="5">
    <source>
        <dbReference type="ARBA" id="ARBA00023136"/>
    </source>
</evidence>
<keyword evidence="2" id="KW-0813">Transport</keyword>
<feature type="transmembrane region" description="Helical" evidence="6">
    <location>
        <begin position="21"/>
        <end position="39"/>
    </location>
</feature>
<evidence type="ECO:0000256" key="4">
    <source>
        <dbReference type="ARBA" id="ARBA00022989"/>
    </source>
</evidence>
<dbReference type="Pfam" id="PF07690">
    <property type="entry name" value="MFS_1"/>
    <property type="match status" value="1"/>
</dbReference>
<organism evidence="8 9">
    <name type="scientific">Alicyclobacillus ferrooxydans</name>
    <dbReference type="NCBI Taxonomy" id="471514"/>
    <lineage>
        <taxon>Bacteria</taxon>
        <taxon>Bacillati</taxon>
        <taxon>Bacillota</taxon>
        <taxon>Bacilli</taxon>
        <taxon>Bacillales</taxon>
        <taxon>Alicyclobacillaceae</taxon>
        <taxon>Alicyclobacillus</taxon>
    </lineage>
</organism>
<keyword evidence="9" id="KW-1185">Reference proteome</keyword>
<dbReference type="EMBL" id="LJCO01000038">
    <property type="protein sequence ID" value="KPV44279.1"/>
    <property type="molecule type" value="Genomic_DNA"/>
</dbReference>
<gene>
    <name evidence="8" type="ORF">AN477_08290</name>
</gene>
<dbReference type="InterPro" id="IPR005829">
    <property type="entry name" value="Sugar_transporter_CS"/>
</dbReference>
<feature type="transmembrane region" description="Helical" evidence="6">
    <location>
        <begin position="287"/>
        <end position="305"/>
    </location>
</feature>
<dbReference type="PROSITE" id="PS50850">
    <property type="entry name" value="MFS"/>
    <property type="match status" value="1"/>
</dbReference>
<evidence type="ECO:0000256" key="3">
    <source>
        <dbReference type="ARBA" id="ARBA00022692"/>
    </source>
</evidence>
<dbReference type="GO" id="GO:0046943">
    <property type="term" value="F:carboxylic acid transmembrane transporter activity"/>
    <property type="evidence" value="ECO:0007669"/>
    <property type="project" value="TreeGrafter"/>
</dbReference>
<keyword evidence="5 6" id="KW-0472">Membrane</keyword>
<evidence type="ECO:0000313" key="9">
    <source>
        <dbReference type="Proteomes" id="UP000050482"/>
    </source>
</evidence>
<evidence type="ECO:0000259" key="7">
    <source>
        <dbReference type="PROSITE" id="PS50850"/>
    </source>
</evidence>
<dbReference type="PANTHER" id="PTHR23508:SF10">
    <property type="entry name" value="CARBOXYLIC ACID TRANSPORTER PROTEIN HOMOLOG"/>
    <property type="match status" value="1"/>
</dbReference>
<evidence type="ECO:0000313" key="8">
    <source>
        <dbReference type="EMBL" id="KPV44279.1"/>
    </source>
</evidence>
<dbReference type="PROSITE" id="PS00217">
    <property type="entry name" value="SUGAR_TRANSPORT_2"/>
    <property type="match status" value="1"/>
</dbReference>
<reference evidence="8 9" key="1">
    <citation type="submission" date="2015-09" db="EMBL/GenBank/DDBJ databases">
        <title>Draft genome sequence of Alicyclobacillus ferrooxydans DSM 22381.</title>
        <authorList>
            <person name="Hemp J."/>
        </authorList>
    </citation>
    <scope>NUCLEOTIDE SEQUENCE [LARGE SCALE GENOMIC DNA]</scope>
    <source>
        <strain evidence="8 9">TC-34</strain>
    </source>
</reference>
<dbReference type="Proteomes" id="UP000050482">
    <property type="component" value="Unassembled WGS sequence"/>
</dbReference>
<feature type="transmembrane region" description="Helical" evidence="6">
    <location>
        <begin position="81"/>
        <end position="99"/>
    </location>
</feature>
<protein>
    <recommendedName>
        <fullName evidence="7">Major facilitator superfamily (MFS) profile domain-containing protein</fullName>
    </recommendedName>
</protein>
<feature type="transmembrane region" description="Helical" evidence="6">
    <location>
        <begin position="375"/>
        <end position="394"/>
    </location>
</feature>
<accession>A0A0P9CMY5</accession>
<comment type="subcellular location">
    <subcellularLocation>
        <location evidence="1">Cell membrane</location>
        <topology evidence="1">Multi-pass membrane protein</topology>
    </subcellularLocation>
</comment>
<dbReference type="STRING" id="471514.AN477_08290"/>
<dbReference type="GO" id="GO:0005886">
    <property type="term" value="C:plasma membrane"/>
    <property type="evidence" value="ECO:0007669"/>
    <property type="project" value="UniProtKB-SubCell"/>
</dbReference>
<evidence type="ECO:0000256" key="6">
    <source>
        <dbReference type="SAM" id="Phobius"/>
    </source>
</evidence>
<dbReference type="PANTHER" id="PTHR23508">
    <property type="entry name" value="CARBOXYLIC ACID TRANSPORTER PROTEIN HOMOLOG"/>
    <property type="match status" value="1"/>
</dbReference>
<dbReference type="InterPro" id="IPR036259">
    <property type="entry name" value="MFS_trans_sf"/>
</dbReference>
<dbReference type="PATRIC" id="fig|471514.4.peg.1961"/>
<dbReference type="OrthoDB" id="9787026at2"/>
<feature type="domain" description="Major facilitator superfamily (MFS) profile" evidence="7">
    <location>
        <begin position="16"/>
        <end position="398"/>
    </location>
</feature>